<dbReference type="OrthoDB" id="10251048at2759"/>
<evidence type="ECO:0000313" key="3">
    <source>
        <dbReference type="Proteomes" id="UP001140510"/>
    </source>
</evidence>
<dbReference type="Proteomes" id="UP001140510">
    <property type="component" value="Unassembled WGS sequence"/>
</dbReference>
<comment type="caution">
    <text evidence="2">The sequence shown here is derived from an EMBL/GenBank/DDBJ whole genome shotgun (WGS) entry which is preliminary data.</text>
</comment>
<dbReference type="EMBL" id="JAPEVA010000001">
    <property type="protein sequence ID" value="KAJ4413341.1"/>
    <property type="molecule type" value="Genomic_DNA"/>
</dbReference>
<feature type="region of interest" description="Disordered" evidence="1">
    <location>
        <begin position="34"/>
        <end position="67"/>
    </location>
</feature>
<feature type="region of interest" description="Disordered" evidence="1">
    <location>
        <begin position="483"/>
        <end position="515"/>
    </location>
</feature>
<sequence>MAFRPRRIDEVDDDHVHQSSVSLASIVKSQPNCDRTAQSWRPIQASDLGEARNTNLDGSSKSTDADVCSDTTAEFELRGPFIDRQVGSGTLTGVLPGRLQLRDTNGDVMNDYNIAGIVGASEMAIDKGEVASSAEAARMRLFGNLPDLIRLSEQVGAFDGQIIFIGHPNRDISAHQWSSSPFQWVNIGRYSRSRGKVEGSLASDRLRGVDEPHDTMEYFKLAAENRQALVIEDGHSENQDTVSGPALRAGDGPVGQPRVSQDPPIKTFRINDEAQSGARLSLQSTTHTVLAKDVLEDPFVTAAGLTLPWSMNESGGMTRTSKTFARNTNAPSVTLQFSDPDGLRKPQQYEVANGLTQQAPTPQNFKGPFFTDSMPTTHDPTASLSVHVSEEEKLINWFCDGQRPARQKEYTKSLIAAAVASDKSRHLGAINEASAKSEVGPYANTGPFVRMYENLSEYVEEHCGRGGQSYFTRHWKPAATQLREQGPEQSRSYCCKSSARPSWPGSTMLRPSDRM</sequence>
<proteinExistence type="predicted"/>
<reference evidence="2" key="1">
    <citation type="submission" date="2022-10" db="EMBL/GenBank/DDBJ databases">
        <title>Tapping the CABI collections for fungal endophytes: first genome assemblies for Collariella, Neodidymelliopsis, Ascochyta clinopodiicola, Didymella pomorum, Didymosphaeria variabile, Neocosmospora piperis and Neocucurbitaria cava.</title>
        <authorList>
            <person name="Hill R."/>
        </authorList>
    </citation>
    <scope>NUCLEOTIDE SEQUENCE</scope>
    <source>
        <strain evidence="2">IMI 355091</strain>
    </source>
</reference>
<organism evidence="2 3">
    <name type="scientific">Didymella pomorum</name>
    <dbReference type="NCBI Taxonomy" id="749634"/>
    <lineage>
        <taxon>Eukaryota</taxon>
        <taxon>Fungi</taxon>
        <taxon>Dikarya</taxon>
        <taxon>Ascomycota</taxon>
        <taxon>Pezizomycotina</taxon>
        <taxon>Dothideomycetes</taxon>
        <taxon>Pleosporomycetidae</taxon>
        <taxon>Pleosporales</taxon>
        <taxon>Pleosporineae</taxon>
        <taxon>Didymellaceae</taxon>
        <taxon>Didymella</taxon>
    </lineage>
</organism>
<evidence type="ECO:0000256" key="1">
    <source>
        <dbReference type="SAM" id="MobiDB-lite"/>
    </source>
</evidence>
<keyword evidence="3" id="KW-1185">Reference proteome</keyword>
<feature type="compositionally biased region" description="Polar residues" evidence="1">
    <location>
        <begin position="52"/>
        <end position="62"/>
    </location>
</feature>
<feature type="region of interest" description="Disordered" evidence="1">
    <location>
        <begin position="236"/>
        <end position="264"/>
    </location>
</feature>
<evidence type="ECO:0000313" key="2">
    <source>
        <dbReference type="EMBL" id="KAJ4413341.1"/>
    </source>
</evidence>
<accession>A0A9W8ZQ05</accession>
<dbReference type="AlphaFoldDB" id="A0A9W8ZQ05"/>
<gene>
    <name evidence="2" type="ORF">N0V91_000316</name>
</gene>
<protein>
    <submittedName>
        <fullName evidence="2">Uncharacterized protein</fullName>
    </submittedName>
</protein>
<name>A0A9W8ZQ05_9PLEO</name>